<keyword evidence="2" id="KW-0472">Membrane</keyword>
<comment type="caution">
    <text evidence="3">The sequence shown here is derived from an EMBL/GenBank/DDBJ whole genome shotgun (WGS) entry which is preliminary data.</text>
</comment>
<keyword evidence="2" id="KW-1133">Transmembrane helix</keyword>
<evidence type="ECO:0000256" key="1">
    <source>
        <dbReference type="SAM" id="MobiDB-lite"/>
    </source>
</evidence>
<evidence type="ECO:0000313" key="4">
    <source>
        <dbReference type="Proteomes" id="UP000582090"/>
    </source>
</evidence>
<feature type="region of interest" description="Disordered" evidence="1">
    <location>
        <begin position="39"/>
        <end position="64"/>
    </location>
</feature>
<protein>
    <submittedName>
        <fullName evidence="3">Uncharacterized protein</fullName>
    </submittedName>
</protein>
<dbReference type="AlphaFoldDB" id="A0A7W6GA90"/>
<gene>
    <name evidence="3" type="ORF">GGQ67_002045</name>
</gene>
<accession>A0A7W6GA90</accession>
<evidence type="ECO:0000256" key="2">
    <source>
        <dbReference type="SAM" id="Phobius"/>
    </source>
</evidence>
<dbReference type="EMBL" id="JACIDW010000004">
    <property type="protein sequence ID" value="MBB3964388.1"/>
    <property type="molecule type" value="Genomic_DNA"/>
</dbReference>
<keyword evidence="2" id="KW-0812">Transmembrane</keyword>
<sequence length="64" mass="7116">MAGWQVVISSHFILLSSFYLDSFFMLAYLRNPIGVDKSAPCPSRGRAGHHRQPEFPGKSPEIPA</sequence>
<organism evidence="3 4">
    <name type="scientific">Rhizobium metallidurans</name>
    <dbReference type="NCBI Taxonomy" id="1265931"/>
    <lineage>
        <taxon>Bacteria</taxon>
        <taxon>Pseudomonadati</taxon>
        <taxon>Pseudomonadota</taxon>
        <taxon>Alphaproteobacteria</taxon>
        <taxon>Hyphomicrobiales</taxon>
        <taxon>Rhizobiaceae</taxon>
        <taxon>Rhizobium/Agrobacterium group</taxon>
        <taxon>Rhizobium</taxon>
    </lineage>
</organism>
<feature type="transmembrane region" description="Helical" evidence="2">
    <location>
        <begin position="6"/>
        <end position="29"/>
    </location>
</feature>
<proteinExistence type="predicted"/>
<name>A0A7W6GA90_9HYPH</name>
<evidence type="ECO:0000313" key="3">
    <source>
        <dbReference type="EMBL" id="MBB3964388.1"/>
    </source>
</evidence>
<keyword evidence="4" id="KW-1185">Reference proteome</keyword>
<reference evidence="3 4" key="1">
    <citation type="submission" date="2020-08" db="EMBL/GenBank/DDBJ databases">
        <title>Genomic Encyclopedia of Type Strains, Phase IV (KMG-IV): sequencing the most valuable type-strain genomes for metagenomic binning, comparative biology and taxonomic classification.</title>
        <authorList>
            <person name="Goeker M."/>
        </authorList>
    </citation>
    <scope>NUCLEOTIDE SEQUENCE [LARGE SCALE GENOMIC DNA]</scope>
    <source>
        <strain evidence="3 4">DSM 26575</strain>
    </source>
</reference>
<dbReference type="Proteomes" id="UP000582090">
    <property type="component" value="Unassembled WGS sequence"/>
</dbReference>